<dbReference type="Gene3D" id="2.60.40.650">
    <property type="match status" value="1"/>
</dbReference>
<dbReference type="STRING" id="649764.HMPREF0762_01346"/>
<dbReference type="SUPFAM" id="SSF81296">
    <property type="entry name" value="E set domains"/>
    <property type="match status" value="1"/>
</dbReference>
<dbReference type="Proteomes" id="UP000006001">
    <property type="component" value="Unassembled WGS sequence"/>
</dbReference>
<accession>D0WHM8</accession>
<dbReference type="OrthoDB" id="3174659at2"/>
<evidence type="ECO:0008006" key="3">
    <source>
        <dbReference type="Google" id="ProtNLM"/>
    </source>
</evidence>
<dbReference type="GeneID" id="85007846"/>
<sequence>MIGTVLGMVGKEVILKGYAQDFDSAIDSMQFSSDLGQTWTEYPVNHVDEDSNVNWEYSFVPEQVGRYEILIRAVDRNGAVTPEPAHAYVDVREDVEL</sequence>
<comment type="caution">
    <text evidence="1">The sequence shown here is derived from an EMBL/GenBank/DDBJ whole genome shotgun (WGS) entry which is preliminary data.</text>
</comment>
<reference evidence="1" key="1">
    <citation type="submission" date="2009-10" db="EMBL/GenBank/DDBJ databases">
        <authorList>
            <person name="Weinstock G."/>
            <person name="Sodergren E."/>
            <person name="Clifton S."/>
            <person name="Fulton L."/>
            <person name="Fulton B."/>
            <person name="Courtney L."/>
            <person name="Fronick C."/>
            <person name="Harrison M."/>
            <person name="Strong C."/>
            <person name="Farmer C."/>
            <person name="Delahaunty K."/>
            <person name="Markovic C."/>
            <person name="Hall O."/>
            <person name="Minx P."/>
            <person name="Tomlinson C."/>
            <person name="Mitreva M."/>
            <person name="Nelson J."/>
            <person name="Hou S."/>
            <person name="Wollam A."/>
            <person name="Pepin K.H."/>
            <person name="Johnson M."/>
            <person name="Bhonagiri V."/>
            <person name="Nash W.E."/>
            <person name="Warren W."/>
            <person name="Chinwalla A."/>
            <person name="Mardis E.R."/>
            <person name="Wilson R.K."/>
        </authorList>
    </citation>
    <scope>NUCLEOTIDE SEQUENCE [LARGE SCALE GENOMIC DNA]</scope>
    <source>
        <strain evidence="1">ATCC 700122</strain>
    </source>
</reference>
<organism evidence="1 2">
    <name type="scientific">Slackia exigua (strain ATCC 700122 / DSM 15923 / CIP 105133 / JCM 11022 / KCTC 5966 / S-7)</name>
    <dbReference type="NCBI Taxonomy" id="649764"/>
    <lineage>
        <taxon>Bacteria</taxon>
        <taxon>Bacillati</taxon>
        <taxon>Actinomycetota</taxon>
        <taxon>Coriobacteriia</taxon>
        <taxon>Eggerthellales</taxon>
        <taxon>Eggerthellaceae</taxon>
        <taxon>Slackia</taxon>
    </lineage>
</organism>
<gene>
    <name evidence="1" type="ORF">HMPREF0762_01346</name>
</gene>
<dbReference type="InterPro" id="IPR014756">
    <property type="entry name" value="Ig_E-set"/>
</dbReference>
<proteinExistence type="predicted"/>
<dbReference type="RefSeq" id="WP_006362598.1">
    <property type="nucleotide sequence ID" value="NZ_GG700630.1"/>
</dbReference>
<evidence type="ECO:0000313" key="1">
    <source>
        <dbReference type="EMBL" id="EEZ60971.1"/>
    </source>
</evidence>
<dbReference type="eggNOG" id="COG2365">
    <property type="taxonomic scope" value="Bacteria"/>
</dbReference>
<dbReference type="AlphaFoldDB" id="D0WHM8"/>
<protein>
    <recommendedName>
        <fullName evidence="3">Moybdenum cofactor oxidoreductase dimerisation domain-containing protein</fullName>
    </recommendedName>
</protein>
<evidence type="ECO:0000313" key="2">
    <source>
        <dbReference type="Proteomes" id="UP000006001"/>
    </source>
</evidence>
<name>D0WHM8_SLAES</name>
<dbReference type="HOGENOM" id="CLU_2408605_0_0_11"/>
<keyword evidence="2" id="KW-1185">Reference proteome</keyword>
<dbReference type="EMBL" id="ACUX02000008">
    <property type="protein sequence ID" value="EEZ60971.1"/>
    <property type="molecule type" value="Genomic_DNA"/>
</dbReference>